<evidence type="ECO:0008006" key="4">
    <source>
        <dbReference type="Google" id="ProtNLM"/>
    </source>
</evidence>
<dbReference type="SUPFAM" id="SSF49503">
    <property type="entry name" value="Cupredoxins"/>
    <property type="match status" value="1"/>
</dbReference>
<comment type="caution">
    <text evidence="2">The sequence shown here is derived from an EMBL/GenBank/DDBJ whole genome shotgun (WGS) entry which is preliminary data.</text>
</comment>
<evidence type="ECO:0000313" key="2">
    <source>
        <dbReference type="EMBL" id="GLC25420.1"/>
    </source>
</evidence>
<keyword evidence="3" id="KW-1185">Reference proteome</keyword>
<dbReference type="RefSeq" id="WP_284349875.1">
    <property type="nucleotide sequence ID" value="NZ_BRXS01000003.1"/>
</dbReference>
<organism evidence="2 3">
    <name type="scientific">Roseisolibacter agri</name>
    <dbReference type="NCBI Taxonomy" id="2014610"/>
    <lineage>
        <taxon>Bacteria</taxon>
        <taxon>Pseudomonadati</taxon>
        <taxon>Gemmatimonadota</taxon>
        <taxon>Gemmatimonadia</taxon>
        <taxon>Gemmatimonadales</taxon>
        <taxon>Gemmatimonadaceae</taxon>
        <taxon>Roseisolibacter</taxon>
    </lineage>
</organism>
<feature type="chain" id="PRO_5041431693" description="Blue (type 1) copper domain-containing protein" evidence="1">
    <location>
        <begin position="21"/>
        <end position="305"/>
    </location>
</feature>
<evidence type="ECO:0000256" key="1">
    <source>
        <dbReference type="SAM" id="SignalP"/>
    </source>
</evidence>
<sequence length="305" mass="31944">MRKPALLLGLCALLPSAAMAQHSTHAAPSLASATPAARVTKSVAKSGGAPRVVTIKTMDYAFEAPASIPAGPTTFRIVNAGKELHHVWFVKLEQGKTVGDYMQAMQALAKGEAPPPAWAIDMGGPQMGMPGALADGTVNLEAGNYVVVCHIPAADGVPHSAKGMYKALTVTPNAAPAAEPKADVTMTLRDYDFAFSAPLTAGRQTVRIVNEAEQFHEAFIARLLPGKTAAEALKWVETGMQGPPPMELVGGATGLAKGRGMQFTADFTPGDYALLCFLPDKKDGKPHVAHGMIKQITVAKRTAAR</sequence>
<reference evidence="2" key="1">
    <citation type="submission" date="2022-08" db="EMBL/GenBank/DDBJ databases">
        <title>Draft genome sequencing of Roseisolibacter agri AW1220.</title>
        <authorList>
            <person name="Tobiishi Y."/>
            <person name="Tonouchi A."/>
        </authorList>
    </citation>
    <scope>NUCLEOTIDE SEQUENCE</scope>
    <source>
        <strain evidence="2">AW1220</strain>
    </source>
</reference>
<dbReference type="Proteomes" id="UP001161325">
    <property type="component" value="Unassembled WGS sequence"/>
</dbReference>
<dbReference type="InterPro" id="IPR008972">
    <property type="entry name" value="Cupredoxin"/>
</dbReference>
<accession>A0AA37V107</accession>
<protein>
    <recommendedName>
        <fullName evidence="4">Blue (type 1) copper domain-containing protein</fullName>
    </recommendedName>
</protein>
<dbReference type="EMBL" id="BRXS01000003">
    <property type="protein sequence ID" value="GLC25420.1"/>
    <property type="molecule type" value="Genomic_DNA"/>
</dbReference>
<name>A0AA37V107_9BACT</name>
<dbReference type="AlphaFoldDB" id="A0AA37V107"/>
<proteinExistence type="predicted"/>
<keyword evidence="1" id="KW-0732">Signal</keyword>
<gene>
    <name evidence="2" type="ORF">rosag_19330</name>
</gene>
<dbReference type="Gene3D" id="2.60.40.420">
    <property type="entry name" value="Cupredoxins - blue copper proteins"/>
    <property type="match status" value="1"/>
</dbReference>
<evidence type="ECO:0000313" key="3">
    <source>
        <dbReference type="Proteomes" id="UP001161325"/>
    </source>
</evidence>
<feature type="signal peptide" evidence="1">
    <location>
        <begin position="1"/>
        <end position="20"/>
    </location>
</feature>